<dbReference type="PANTHER" id="PTHR24104:SF25">
    <property type="entry name" value="PROTEIN LIN-41"/>
    <property type="match status" value="1"/>
</dbReference>
<dbReference type="GO" id="GO:0004674">
    <property type="term" value="F:protein serine/threonine kinase activity"/>
    <property type="evidence" value="ECO:0007669"/>
    <property type="project" value="UniProtKB-EC"/>
</dbReference>
<dbReference type="RefSeq" id="WP_145268310.1">
    <property type="nucleotide sequence ID" value="NZ_CP036426.1"/>
</dbReference>
<dbReference type="EMBL" id="CP036426">
    <property type="protein sequence ID" value="QDV33858.1"/>
    <property type="molecule type" value="Genomic_DNA"/>
</dbReference>
<feature type="repeat" description="NHL" evidence="2">
    <location>
        <begin position="127"/>
        <end position="167"/>
    </location>
</feature>
<evidence type="ECO:0000313" key="4">
    <source>
        <dbReference type="Proteomes" id="UP000317835"/>
    </source>
</evidence>
<dbReference type="Proteomes" id="UP000317835">
    <property type="component" value="Chromosome"/>
</dbReference>
<keyword evidence="1" id="KW-0677">Repeat</keyword>
<dbReference type="GO" id="GO:0008270">
    <property type="term" value="F:zinc ion binding"/>
    <property type="evidence" value="ECO:0007669"/>
    <property type="project" value="UniProtKB-KW"/>
</dbReference>
<dbReference type="PROSITE" id="PS51318">
    <property type="entry name" value="TAT"/>
    <property type="match status" value="1"/>
</dbReference>
<feature type="repeat" description="NHL" evidence="2">
    <location>
        <begin position="175"/>
        <end position="214"/>
    </location>
</feature>
<dbReference type="EC" id="2.7.11.1" evidence="3"/>
<dbReference type="Gene3D" id="2.120.10.30">
    <property type="entry name" value="TolB, C-terminal domain"/>
    <property type="match status" value="4"/>
</dbReference>
<feature type="repeat" description="NHL" evidence="2">
    <location>
        <begin position="222"/>
        <end position="261"/>
    </location>
</feature>
<sequence length="307" mass="34088">MTSRRTFLGSLVASMAAPMAGCGGGIGSYPEAVWGIHGTKPGWLHKPRVAAFDAEDQLYIADLTDRIQVFDRDGNFLRHWRTPDLNIDGPSGLTIDRHGRVLVADTHFYRLLIYDRDGELLFQIGDGVQGSTPGRFDYPTDVVIDRDGCFYVSEYGENDRIQVFSPEGEWLRQWGGHGHRPGQFLRPAALEIDDQDRLYVADACNHRIQIFDTAGELIDVWGSRGAGPGQIGYAYDVDMGPDGHLYVCEYANCRVQKFSVDGESLGTWGRAGRGPGELNNPWALAVDSRGAVSVIDSNNHRVQRFRI</sequence>
<dbReference type="CDD" id="cd14956">
    <property type="entry name" value="NHL_like_3"/>
    <property type="match status" value="1"/>
</dbReference>
<dbReference type="AlphaFoldDB" id="A0A518GZ27"/>
<evidence type="ECO:0000256" key="2">
    <source>
        <dbReference type="PROSITE-ProRule" id="PRU00504"/>
    </source>
</evidence>
<keyword evidence="4" id="KW-1185">Reference proteome</keyword>
<dbReference type="InterPro" id="IPR011042">
    <property type="entry name" value="6-blade_b-propeller_TolB-like"/>
</dbReference>
<gene>
    <name evidence="3" type="primary">pknD_5</name>
    <name evidence="3" type="ORF">ElP_17380</name>
</gene>
<dbReference type="OrthoDB" id="9799230at2"/>
<dbReference type="InterPro" id="IPR050952">
    <property type="entry name" value="TRIM-NHL_E3_ligases"/>
</dbReference>
<reference evidence="3 4" key="1">
    <citation type="submission" date="2019-02" db="EMBL/GenBank/DDBJ databases">
        <title>Deep-cultivation of Planctomycetes and their phenomic and genomic characterization uncovers novel biology.</title>
        <authorList>
            <person name="Wiegand S."/>
            <person name="Jogler M."/>
            <person name="Boedeker C."/>
            <person name="Pinto D."/>
            <person name="Vollmers J."/>
            <person name="Rivas-Marin E."/>
            <person name="Kohn T."/>
            <person name="Peeters S.H."/>
            <person name="Heuer A."/>
            <person name="Rast P."/>
            <person name="Oberbeckmann S."/>
            <person name="Bunk B."/>
            <person name="Jeske O."/>
            <person name="Meyerdierks A."/>
            <person name="Storesund J.E."/>
            <person name="Kallscheuer N."/>
            <person name="Luecker S."/>
            <person name="Lage O.M."/>
            <person name="Pohl T."/>
            <person name="Merkel B.J."/>
            <person name="Hornburger P."/>
            <person name="Mueller R.-W."/>
            <person name="Bruemmer F."/>
            <person name="Labrenz M."/>
            <person name="Spormann A.M."/>
            <person name="Op den Camp H."/>
            <person name="Overmann J."/>
            <person name="Amann R."/>
            <person name="Jetten M.S.M."/>
            <person name="Mascher T."/>
            <person name="Medema M.H."/>
            <person name="Devos D.P."/>
            <person name="Kaster A.-K."/>
            <person name="Ovreas L."/>
            <person name="Rohde M."/>
            <person name="Galperin M.Y."/>
            <person name="Jogler C."/>
        </authorList>
    </citation>
    <scope>NUCLEOTIDE SEQUENCE [LARGE SCALE GENOMIC DNA]</scope>
    <source>
        <strain evidence="3 4">ElP</strain>
    </source>
</reference>
<dbReference type="InterPro" id="IPR006311">
    <property type="entry name" value="TAT_signal"/>
</dbReference>
<dbReference type="Pfam" id="PF01436">
    <property type="entry name" value="NHL"/>
    <property type="match status" value="3"/>
</dbReference>
<accession>A0A518GZ27</accession>
<evidence type="ECO:0000256" key="1">
    <source>
        <dbReference type="ARBA" id="ARBA00022737"/>
    </source>
</evidence>
<proteinExistence type="predicted"/>
<evidence type="ECO:0000313" key="3">
    <source>
        <dbReference type="EMBL" id="QDV33858.1"/>
    </source>
</evidence>
<organism evidence="3 4">
    <name type="scientific">Tautonia plasticadhaerens</name>
    <dbReference type="NCBI Taxonomy" id="2527974"/>
    <lineage>
        <taxon>Bacteria</taxon>
        <taxon>Pseudomonadati</taxon>
        <taxon>Planctomycetota</taxon>
        <taxon>Planctomycetia</taxon>
        <taxon>Isosphaerales</taxon>
        <taxon>Isosphaeraceae</taxon>
        <taxon>Tautonia</taxon>
    </lineage>
</organism>
<dbReference type="KEGG" id="tpla:ElP_17380"/>
<dbReference type="PROSITE" id="PS51125">
    <property type="entry name" value="NHL"/>
    <property type="match status" value="5"/>
</dbReference>
<keyword evidence="3" id="KW-0418">Kinase</keyword>
<feature type="repeat" description="NHL" evidence="2">
    <location>
        <begin position="74"/>
        <end position="117"/>
    </location>
</feature>
<keyword evidence="3" id="KW-0808">Transferase</keyword>
<name>A0A518GZ27_9BACT</name>
<dbReference type="InterPro" id="IPR001258">
    <property type="entry name" value="NHL_repeat"/>
</dbReference>
<protein>
    <submittedName>
        <fullName evidence="3">Serine/threonine-protein kinase PknD</fullName>
        <ecNumber evidence="3">2.7.11.1</ecNumber>
    </submittedName>
</protein>
<feature type="repeat" description="NHL" evidence="2">
    <location>
        <begin position="269"/>
        <end position="307"/>
    </location>
</feature>
<dbReference type="SUPFAM" id="SSF63829">
    <property type="entry name" value="Calcium-dependent phosphotriesterase"/>
    <property type="match status" value="1"/>
</dbReference>
<dbReference type="PANTHER" id="PTHR24104">
    <property type="entry name" value="E3 UBIQUITIN-PROTEIN LIGASE NHLRC1-RELATED"/>
    <property type="match status" value="1"/>
</dbReference>